<comment type="caution">
    <text evidence="2">The sequence shown here is derived from an EMBL/GenBank/DDBJ whole genome shotgun (WGS) entry which is preliminary data.</text>
</comment>
<dbReference type="Proteomes" id="UP001367508">
    <property type="component" value="Unassembled WGS sequence"/>
</dbReference>
<organism evidence="2 3">
    <name type="scientific">Canavalia gladiata</name>
    <name type="common">Sword bean</name>
    <name type="synonym">Dolichos gladiatus</name>
    <dbReference type="NCBI Taxonomy" id="3824"/>
    <lineage>
        <taxon>Eukaryota</taxon>
        <taxon>Viridiplantae</taxon>
        <taxon>Streptophyta</taxon>
        <taxon>Embryophyta</taxon>
        <taxon>Tracheophyta</taxon>
        <taxon>Spermatophyta</taxon>
        <taxon>Magnoliopsida</taxon>
        <taxon>eudicotyledons</taxon>
        <taxon>Gunneridae</taxon>
        <taxon>Pentapetalae</taxon>
        <taxon>rosids</taxon>
        <taxon>fabids</taxon>
        <taxon>Fabales</taxon>
        <taxon>Fabaceae</taxon>
        <taxon>Papilionoideae</taxon>
        <taxon>50 kb inversion clade</taxon>
        <taxon>NPAAA clade</taxon>
        <taxon>indigoferoid/millettioid clade</taxon>
        <taxon>Phaseoleae</taxon>
        <taxon>Canavalia</taxon>
    </lineage>
</organism>
<gene>
    <name evidence="2" type="ORF">VNO77_01432</name>
</gene>
<sequence length="100" mass="11117">MPSFPLRQEGQYIVPTQDEAHPSPAPTYTFPSQPYTKAGGGADSSFALFTSLDLPSPRTFFGGGTLGWALCILYRFTISPTYGDISHPYTRFYAAFRYFT</sequence>
<evidence type="ECO:0000313" key="2">
    <source>
        <dbReference type="EMBL" id="KAK7359472.1"/>
    </source>
</evidence>
<evidence type="ECO:0000256" key="1">
    <source>
        <dbReference type="SAM" id="MobiDB-lite"/>
    </source>
</evidence>
<feature type="region of interest" description="Disordered" evidence="1">
    <location>
        <begin position="1"/>
        <end position="26"/>
    </location>
</feature>
<proteinExistence type="predicted"/>
<dbReference type="AlphaFoldDB" id="A0AAN9MRU9"/>
<accession>A0AAN9MRU9</accession>
<evidence type="ECO:0000313" key="3">
    <source>
        <dbReference type="Proteomes" id="UP001367508"/>
    </source>
</evidence>
<reference evidence="2 3" key="1">
    <citation type="submission" date="2024-01" db="EMBL/GenBank/DDBJ databases">
        <title>The genomes of 5 underutilized Papilionoideae crops provide insights into root nodulation and disease resistanc.</title>
        <authorList>
            <person name="Jiang F."/>
        </authorList>
    </citation>
    <scope>NUCLEOTIDE SEQUENCE [LARGE SCALE GENOMIC DNA]</scope>
    <source>
        <strain evidence="2">LVBAO_FW01</strain>
        <tissue evidence="2">Leaves</tissue>
    </source>
</reference>
<dbReference type="EMBL" id="JAYMYQ010000001">
    <property type="protein sequence ID" value="KAK7359472.1"/>
    <property type="molecule type" value="Genomic_DNA"/>
</dbReference>
<name>A0AAN9MRU9_CANGL</name>
<keyword evidence="3" id="KW-1185">Reference proteome</keyword>
<protein>
    <submittedName>
        <fullName evidence="2">Uncharacterized protein</fullName>
    </submittedName>
</protein>